<keyword evidence="2" id="KW-0812">Transmembrane</keyword>
<dbReference type="EMBL" id="ML995487">
    <property type="protein sequence ID" value="KAF2141449.1"/>
    <property type="molecule type" value="Genomic_DNA"/>
</dbReference>
<evidence type="ECO:0000313" key="3">
    <source>
        <dbReference type="EMBL" id="KAF2141449.1"/>
    </source>
</evidence>
<keyword evidence="4" id="KW-1185">Reference proteome</keyword>
<evidence type="ECO:0000313" key="4">
    <source>
        <dbReference type="Proteomes" id="UP000799438"/>
    </source>
</evidence>
<organism evidence="3 4">
    <name type="scientific">Aplosporella prunicola CBS 121167</name>
    <dbReference type="NCBI Taxonomy" id="1176127"/>
    <lineage>
        <taxon>Eukaryota</taxon>
        <taxon>Fungi</taxon>
        <taxon>Dikarya</taxon>
        <taxon>Ascomycota</taxon>
        <taxon>Pezizomycotina</taxon>
        <taxon>Dothideomycetes</taxon>
        <taxon>Dothideomycetes incertae sedis</taxon>
        <taxon>Botryosphaeriales</taxon>
        <taxon>Aplosporellaceae</taxon>
        <taxon>Aplosporella</taxon>
    </lineage>
</organism>
<dbReference type="Proteomes" id="UP000799438">
    <property type="component" value="Unassembled WGS sequence"/>
</dbReference>
<feature type="compositionally biased region" description="Pro residues" evidence="1">
    <location>
        <begin position="22"/>
        <end position="39"/>
    </location>
</feature>
<gene>
    <name evidence="3" type="ORF">K452DRAFT_319061</name>
</gene>
<sequence length="198" mass="20571">MPGPLLPTYLATEPLLKRPEPEPPVPKATTAPPSPTPPSPYTRPVELVMVLAQLGSSLCLGAAFLDLDAGVPLARPSPAIRPLYHLFDRAPNNPLTPTVAVCFALFIASAYAYCLVSALGALASRPRKLLTLAGSAVVGLVGGLAVGLTLLEAAFLVVPVCVSAGLGVVWCFADVGRGDESEDEGVGMVEMSWVEEKV</sequence>
<reference evidence="3" key="1">
    <citation type="journal article" date="2020" name="Stud. Mycol.">
        <title>101 Dothideomycetes genomes: a test case for predicting lifestyles and emergence of pathogens.</title>
        <authorList>
            <person name="Haridas S."/>
            <person name="Albert R."/>
            <person name="Binder M."/>
            <person name="Bloem J."/>
            <person name="Labutti K."/>
            <person name="Salamov A."/>
            <person name="Andreopoulos B."/>
            <person name="Baker S."/>
            <person name="Barry K."/>
            <person name="Bills G."/>
            <person name="Bluhm B."/>
            <person name="Cannon C."/>
            <person name="Castanera R."/>
            <person name="Culley D."/>
            <person name="Daum C."/>
            <person name="Ezra D."/>
            <person name="Gonzalez J."/>
            <person name="Henrissat B."/>
            <person name="Kuo A."/>
            <person name="Liang C."/>
            <person name="Lipzen A."/>
            <person name="Lutzoni F."/>
            <person name="Magnuson J."/>
            <person name="Mondo S."/>
            <person name="Nolan M."/>
            <person name="Ohm R."/>
            <person name="Pangilinan J."/>
            <person name="Park H.-J."/>
            <person name="Ramirez L."/>
            <person name="Alfaro M."/>
            <person name="Sun H."/>
            <person name="Tritt A."/>
            <person name="Yoshinaga Y."/>
            <person name="Zwiers L.-H."/>
            <person name="Turgeon B."/>
            <person name="Goodwin S."/>
            <person name="Spatafora J."/>
            <person name="Crous P."/>
            <person name="Grigoriev I."/>
        </authorList>
    </citation>
    <scope>NUCLEOTIDE SEQUENCE</scope>
    <source>
        <strain evidence="3">CBS 121167</strain>
    </source>
</reference>
<evidence type="ECO:0000256" key="2">
    <source>
        <dbReference type="SAM" id="Phobius"/>
    </source>
</evidence>
<dbReference type="AlphaFoldDB" id="A0A6A6BB60"/>
<protein>
    <submittedName>
        <fullName evidence="3">Uncharacterized protein</fullName>
    </submittedName>
</protein>
<feature type="transmembrane region" description="Helical" evidence="2">
    <location>
        <begin position="154"/>
        <end position="173"/>
    </location>
</feature>
<feature type="transmembrane region" description="Helical" evidence="2">
    <location>
        <begin position="98"/>
        <end position="122"/>
    </location>
</feature>
<dbReference type="GeneID" id="54301707"/>
<keyword evidence="2" id="KW-0472">Membrane</keyword>
<name>A0A6A6BB60_9PEZI</name>
<accession>A0A6A6BB60</accession>
<feature type="region of interest" description="Disordered" evidence="1">
    <location>
        <begin position="1"/>
        <end position="39"/>
    </location>
</feature>
<proteinExistence type="predicted"/>
<evidence type="ECO:0000256" key="1">
    <source>
        <dbReference type="SAM" id="MobiDB-lite"/>
    </source>
</evidence>
<feature type="transmembrane region" description="Helical" evidence="2">
    <location>
        <begin position="129"/>
        <end position="148"/>
    </location>
</feature>
<keyword evidence="2" id="KW-1133">Transmembrane helix</keyword>
<dbReference type="RefSeq" id="XP_033397162.1">
    <property type="nucleotide sequence ID" value="XM_033544211.1"/>
</dbReference>